<sequence>MTRLPSVRLASDQAADVLGARLRDDEWERIGHGVYLPRGGDPQVDPARRRALALVEGVRRRSSAPVVFSHTSAAALWGLALWRQVETVHLYHPSCAGGERDRSPSRHHGLPPDEEVGTVAGVRATSLERTLVDCARLLPPLPALVTADSALAAGADPVLVEEILRRMAGGRHVRRAREVLRYADAGAESPYESASRFVVLRDGLPVPQTQVPVETRLGVFWADWGWPDLRILAEYDGRTKYTSGAIDAFMAEKRRHDAVVEQGHRVLRVVREDIWGTTLSRRLSPLLPAAVRAAISPRAGLRS</sequence>
<accession>A0ABS5TVL9</accession>
<gene>
    <name evidence="2" type="ORF">KIN34_02645</name>
</gene>
<dbReference type="RefSeq" id="WP_214346273.1">
    <property type="nucleotide sequence ID" value="NZ_JAHBOH010000001.1"/>
</dbReference>
<comment type="caution">
    <text evidence="2">The sequence shown here is derived from an EMBL/GenBank/DDBJ whole genome shotgun (WGS) entry which is preliminary data.</text>
</comment>
<organism evidence="2 3">
    <name type="scientific">Cellulomonas fulva</name>
    <dbReference type="NCBI Taxonomy" id="2835530"/>
    <lineage>
        <taxon>Bacteria</taxon>
        <taxon>Bacillati</taxon>
        <taxon>Actinomycetota</taxon>
        <taxon>Actinomycetes</taxon>
        <taxon>Micrococcales</taxon>
        <taxon>Cellulomonadaceae</taxon>
        <taxon>Cellulomonas</taxon>
    </lineage>
</organism>
<evidence type="ECO:0000313" key="3">
    <source>
        <dbReference type="Proteomes" id="UP000722125"/>
    </source>
</evidence>
<evidence type="ECO:0000256" key="1">
    <source>
        <dbReference type="SAM" id="MobiDB-lite"/>
    </source>
</evidence>
<evidence type="ECO:0008006" key="4">
    <source>
        <dbReference type="Google" id="ProtNLM"/>
    </source>
</evidence>
<keyword evidence="3" id="KW-1185">Reference proteome</keyword>
<dbReference type="EMBL" id="JAHBOH010000001">
    <property type="protein sequence ID" value="MBT0993188.1"/>
    <property type="molecule type" value="Genomic_DNA"/>
</dbReference>
<protein>
    <recommendedName>
        <fullName evidence="4">Transcriptional regulator, AbiEi antitoxin, Type IV TA system</fullName>
    </recommendedName>
</protein>
<evidence type="ECO:0000313" key="2">
    <source>
        <dbReference type="EMBL" id="MBT0993188.1"/>
    </source>
</evidence>
<name>A0ABS5TVL9_9CELL</name>
<proteinExistence type="predicted"/>
<dbReference type="Proteomes" id="UP000722125">
    <property type="component" value="Unassembled WGS sequence"/>
</dbReference>
<reference evidence="2 3" key="1">
    <citation type="submission" date="2021-05" db="EMBL/GenBank/DDBJ databases">
        <title>Description of Cellulomonas sp. DKR-3 sp. nov.</title>
        <authorList>
            <person name="Dahal R.H."/>
            <person name="Chaudhary D.K."/>
        </authorList>
    </citation>
    <scope>NUCLEOTIDE SEQUENCE [LARGE SCALE GENOMIC DNA]</scope>
    <source>
        <strain evidence="2 3">DKR-3</strain>
    </source>
</reference>
<feature type="region of interest" description="Disordered" evidence="1">
    <location>
        <begin position="95"/>
        <end position="115"/>
    </location>
</feature>